<accession>A0A3G2S3T8</accession>
<proteinExistence type="predicted"/>
<dbReference type="PANTHER" id="PTHR37331">
    <property type="entry name" value="YALI0F11671P"/>
    <property type="match status" value="1"/>
</dbReference>
<sequence length="200" mass="22374">MVAGGKAPSPPPSMWRVRLSPVWRAMRPLARAYTALRDPDGATGLYYHRLPRGTWAVSLLERAPPCESSADVICELPTTGDAPSEYLRANPDAPRNNGAFWDALHRVLKEATADDDQLRTEAVLRTDGWAHLSDERTEAMPGRTTPPEDILGSVAFTDERVVPSSYERNDMYRFCVAHQGPMKLKDTWRAKVRAYLQTLP</sequence>
<organism evidence="1 2">
    <name type="scientific">Malassezia restricta (strain ATCC 96810 / NBRC 103918 / CBS 7877)</name>
    <name type="common">Seborrheic dermatitis infection agent</name>
    <dbReference type="NCBI Taxonomy" id="425264"/>
    <lineage>
        <taxon>Eukaryota</taxon>
        <taxon>Fungi</taxon>
        <taxon>Dikarya</taxon>
        <taxon>Basidiomycota</taxon>
        <taxon>Ustilaginomycotina</taxon>
        <taxon>Malasseziomycetes</taxon>
        <taxon>Malasseziales</taxon>
        <taxon>Malasseziaceae</taxon>
        <taxon>Malassezia</taxon>
    </lineage>
</organism>
<gene>
    <name evidence="1" type="ORF">DNF11_1476</name>
</gene>
<protein>
    <submittedName>
        <fullName evidence="1">Uncharacterized protein</fullName>
    </submittedName>
</protein>
<evidence type="ECO:0000313" key="2">
    <source>
        <dbReference type="Proteomes" id="UP000269793"/>
    </source>
</evidence>
<dbReference type="EMBL" id="CP033149">
    <property type="protein sequence ID" value="AYO42426.1"/>
    <property type="molecule type" value="Genomic_DNA"/>
</dbReference>
<dbReference type="VEuPathDB" id="FungiDB:DNF11_1476"/>
<dbReference type="Proteomes" id="UP000269793">
    <property type="component" value="Chromosome II"/>
</dbReference>
<dbReference type="PANTHER" id="PTHR37331:SF1">
    <property type="entry name" value="YALI0F11671P"/>
    <property type="match status" value="1"/>
</dbReference>
<reference evidence="1 2" key="1">
    <citation type="submission" date="2018-10" db="EMBL/GenBank/DDBJ databases">
        <title>Complete genome sequence of Malassezia restricta CBS 7877.</title>
        <authorList>
            <person name="Morand S.C."/>
            <person name="Bertignac M."/>
            <person name="Iltis A."/>
            <person name="Kolder I."/>
            <person name="Pirovano W."/>
            <person name="Jourdain R."/>
            <person name="Clavaud C."/>
        </authorList>
    </citation>
    <scope>NUCLEOTIDE SEQUENCE [LARGE SCALE GENOMIC DNA]</scope>
    <source>
        <strain evidence="1 2">CBS 7877</strain>
    </source>
</reference>
<evidence type="ECO:0000313" key="1">
    <source>
        <dbReference type="EMBL" id="AYO42426.1"/>
    </source>
</evidence>
<dbReference type="OrthoDB" id="5397701at2759"/>
<dbReference type="AlphaFoldDB" id="A0A3G2S3T8"/>
<keyword evidence="2" id="KW-1185">Reference proteome</keyword>
<dbReference type="STRING" id="425264.A0A3G2S3T8"/>
<name>A0A3G2S3T8_MALR7</name>